<dbReference type="GO" id="GO:0008270">
    <property type="term" value="F:zinc ion binding"/>
    <property type="evidence" value="ECO:0007669"/>
    <property type="project" value="UniProtKB-KW"/>
</dbReference>
<feature type="region of interest" description="Disordered" evidence="5">
    <location>
        <begin position="217"/>
        <end position="255"/>
    </location>
</feature>
<feature type="region of interest" description="Disordered" evidence="5">
    <location>
        <begin position="132"/>
        <end position="155"/>
    </location>
</feature>
<dbReference type="Proteomes" id="UP000636709">
    <property type="component" value="Unassembled WGS sequence"/>
</dbReference>
<feature type="domain" description="RING-type" evidence="7">
    <location>
        <begin position="339"/>
        <end position="381"/>
    </location>
</feature>
<evidence type="ECO:0000256" key="1">
    <source>
        <dbReference type="ARBA" id="ARBA00022723"/>
    </source>
</evidence>
<keyword evidence="6" id="KW-1133">Transmembrane helix</keyword>
<dbReference type="OrthoDB" id="8062037at2759"/>
<evidence type="ECO:0000313" key="8">
    <source>
        <dbReference type="EMBL" id="KAF8779342.1"/>
    </source>
</evidence>
<sequence>MGPTQPNVSASSHPPPPPFSSLSPPGPGRRRFVAVRPRPDSAPAQLSRSGAPPHPPPQAGKPMETSLRLRGGGGLRIHAKEKLPLGYNSLLQVGGVPFLSSSADIPFHLIHLFLPIHGRLMARSTQLPPPGLLPRATLLSSSGTSPPRSAPSRSMAANQSILHLLMLPNGMSSPLDIGRRRSDDTTYNLRAKMALPFTQDGLLGLNLKGRLLTDTQFKPGIPMRTPESLLRTNPSPPLPPPLVTGDEHAGGGGEQQAISVDSDTVVILASLLCALICVAGLALVARCTCRRPRQGSSSSGGGSTTAQAPPRGLKKAAIEALLPTVSLEGGGGDDDERECAICLAVFAEGDELRVLPRCGHGFHAACIDTWLATHASCPSCRAIVVACRRCGAACGDLIGVAATAAAEHPPRPLLLHPSFPPEGEGAHAIELVIH</sequence>
<feature type="transmembrane region" description="Helical" evidence="6">
    <location>
        <begin position="265"/>
        <end position="285"/>
    </location>
</feature>
<accession>A0A835FXP2</accession>
<evidence type="ECO:0000313" key="9">
    <source>
        <dbReference type="Proteomes" id="UP000636709"/>
    </source>
</evidence>
<feature type="compositionally biased region" description="Low complexity" evidence="5">
    <location>
        <begin position="1"/>
        <end position="12"/>
    </location>
</feature>
<keyword evidence="6" id="KW-0812">Transmembrane</keyword>
<dbReference type="EMBL" id="JACEFO010000185">
    <property type="protein sequence ID" value="KAF8779342.1"/>
    <property type="molecule type" value="Genomic_DNA"/>
</dbReference>
<proteinExistence type="predicted"/>
<dbReference type="InterPro" id="IPR013083">
    <property type="entry name" value="Znf_RING/FYVE/PHD"/>
</dbReference>
<evidence type="ECO:0000259" key="7">
    <source>
        <dbReference type="PROSITE" id="PS50089"/>
    </source>
</evidence>
<protein>
    <recommendedName>
        <fullName evidence="7">RING-type domain-containing protein</fullName>
    </recommendedName>
</protein>
<dbReference type="AlphaFoldDB" id="A0A835FXP2"/>
<dbReference type="Gene3D" id="3.30.40.10">
    <property type="entry name" value="Zinc/RING finger domain, C3HC4 (zinc finger)"/>
    <property type="match status" value="1"/>
</dbReference>
<dbReference type="SUPFAM" id="SSF57850">
    <property type="entry name" value="RING/U-box"/>
    <property type="match status" value="1"/>
</dbReference>
<feature type="region of interest" description="Disordered" evidence="5">
    <location>
        <begin position="1"/>
        <end position="69"/>
    </location>
</feature>
<gene>
    <name evidence="8" type="ORF">HU200_002777</name>
</gene>
<reference evidence="8" key="1">
    <citation type="submission" date="2020-07" db="EMBL/GenBank/DDBJ databases">
        <title>Genome sequence and genetic diversity analysis of an under-domesticated orphan crop, white fonio (Digitaria exilis).</title>
        <authorList>
            <person name="Bennetzen J.L."/>
            <person name="Chen S."/>
            <person name="Ma X."/>
            <person name="Wang X."/>
            <person name="Yssel A.E.J."/>
            <person name="Chaluvadi S.R."/>
            <person name="Johnson M."/>
            <person name="Gangashetty P."/>
            <person name="Hamidou F."/>
            <person name="Sanogo M.D."/>
            <person name="Zwaenepoel A."/>
            <person name="Wallace J."/>
            <person name="Van De Peer Y."/>
            <person name="Van Deynze A."/>
        </authorList>
    </citation>
    <scope>NUCLEOTIDE SEQUENCE</scope>
    <source>
        <tissue evidence="8">Leaves</tissue>
    </source>
</reference>
<dbReference type="PANTHER" id="PTHR45798">
    <property type="entry name" value="RING-H2 FINGER PROTEIN ATL61-RELATED-RELATED"/>
    <property type="match status" value="1"/>
</dbReference>
<comment type="caution">
    <text evidence="8">The sequence shown here is derived from an EMBL/GenBank/DDBJ whole genome shotgun (WGS) entry which is preliminary data.</text>
</comment>
<keyword evidence="1" id="KW-0479">Metal-binding</keyword>
<feature type="compositionally biased region" description="Low complexity" evidence="5">
    <location>
        <begin position="136"/>
        <end position="154"/>
    </location>
</feature>
<dbReference type="InterPro" id="IPR001841">
    <property type="entry name" value="Znf_RING"/>
</dbReference>
<feature type="compositionally biased region" description="Pro residues" evidence="5">
    <location>
        <begin position="13"/>
        <end position="27"/>
    </location>
</feature>
<keyword evidence="6" id="KW-0472">Membrane</keyword>
<dbReference type="InterPro" id="IPR052788">
    <property type="entry name" value="RING-type_E3_ligase_ATL"/>
</dbReference>
<evidence type="ECO:0000256" key="4">
    <source>
        <dbReference type="PROSITE-ProRule" id="PRU00175"/>
    </source>
</evidence>
<dbReference type="SMART" id="SM00184">
    <property type="entry name" value="RING"/>
    <property type="match status" value="1"/>
</dbReference>
<keyword evidence="3" id="KW-0862">Zinc</keyword>
<organism evidence="8 9">
    <name type="scientific">Digitaria exilis</name>
    <dbReference type="NCBI Taxonomy" id="1010633"/>
    <lineage>
        <taxon>Eukaryota</taxon>
        <taxon>Viridiplantae</taxon>
        <taxon>Streptophyta</taxon>
        <taxon>Embryophyta</taxon>
        <taxon>Tracheophyta</taxon>
        <taxon>Spermatophyta</taxon>
        <taxon>Magnoliopsida</taxon>
        <taxon>Liliopsida</taxon>
        <taxon>Poales</taxon>
        <taxon>Poaceae</taxon>
        <taxon>PACMAD clade</taxon>
        <taxon>Panicoideae</taxon>
        <taxon>Panicodae</taxon>
        <taxon>Paniceae</taxon>
        <taxon>Anthephorinae</taxon>
        <taxon>Digitaria</taxon>
    </lineage>
</organism>
<evidence type="ECO:0000256" key="3">
    <source>
        <dbReference type="ARBA" id="ARBA00022833"/>
    </source>
</evidence>
<keyword evidence="2 4" id="KW-0863">Zinc-finger</keyword>
<name>A0A835FXP2_9POAL</name>
<keyword evidence="9" id="KW-1185">Reference proteome</keyword>
<dbReference type="Pfam" id="PF13639">
    <property type="entry name" value="zf-RING_2"/>
    <property type="match status" value="1"/>
</dbReference>
<dbReference type="PROSITE" id="PS50089">
    <property type="entry name" value="ZF_RING_2"/>
    <property type="match status" value="1"/>
</dbReference>
<dbReference type="PANTHER" id="PTHR45798:SF28">
    <property type="entry name" value="OS02G0832150 PROTEIN"/>
    <property type="match status" value="1"/>
</dbReference>
<dbReference type="CDD" id="cd16461">
    <property type="entry name" value="RING-H2_EL5-like"/>
    <property type="match status" value="1"/>
</dbReference>
<evidence type="ECO:0000256" key="6">
    <source>
        <dbReference type="SAM" id="Phobius"/>
    </source>
</evidence>
<evidence type="ECO:0000256" key="5">
    <source>
        <dbReference type="SAM" id="MobiDB-lite"/>
    </source>
</evidence>
<evidence type="ECO:0000256" key="2">
    <source>
        <dbReference type="ARBA" id="ARBA00022771"/>
    </source>
</evidence>